<dbReference type="AlphaFoldDB" id="A0AAD6T7J8"/>
<gene>
    <name evidence="1" type="ORF">C8F04DRAFT_1255713</name>
</gene>
<protein>
    <submittedName>
        <fullName evidence="1">Uncharacterized protein</fullName>
    </submittedName>
</protein>
<evidence type="ECO:0000313" key="2">
    <source>
        <dbReference type="Proteomes" id="UP001218188"/>
    </source>
</evidence>
<reference evidence="1" key="1">
    <citation type="submission" date="2023-03" db="EMBL/GenBank/DDBJ databases">
        <title>Massive genome expansion in bonnet fungi (Mycena s.s.) driven by repeated elements and novel gene families across ecological guilds.</title>
        <authorList>
            <consortium name="Lawrence Berkeley National Laboratory"/>
            <person name="Harder C.B."/>
            <person name="Miyauchi S."/>
            <person name="Viragh M."/>
            <person name="Kuo A."/>
            <person name="Thoen E."/>
            <person name="Andreopoulos B."/>
            <person name="Lu D."/>
            <person name="Skrede I."/>
            <person name="Drula E."/>
            <person name="Henrissat B."/>
            <person name="Morin E."/>
            <person name="Kohler A."/>
            <person name="Barry K."/>
            <person name="LaButti K."/>
            <person name="Morin E."/>
            <person name="Salamov A."/>
            <person name="Lipzen A."/>
            <person name="Mereny Z."/>
            <person name="Hegedus B."/>
            <person name="Baldrian P."/>
            <person name="Stursova M."/>
            <person name="Weitz H."/>
            <person name="Taylor A."/>
            <person name="Grigoriev I.V."/>
            <person name="Nagy L.G."/>
            <person name="Martin F."/>
            <person name="Kauserud H."/>
        </authorList>
    </citation>
    <scope>NUCLEOTIDE SEQUENCE</scope>
    <source>
        <strain evidence="1">CBHHK200</strain>
    </source>
</reference>
<comment type="caution">
    <text evidence="1">The sequence shown here is derived from an EMBL/GenBank/DDBJ whole genome shotgun (WGS) entry which is preliminary data.</text>
</comment>
<accession>A0AAD6T7J8</accession>
<organism evidence="1 2">
    <name type="scientific">Mycena alexandri</name>
    <dbReference type="NCBI Taxonomy" id="1745969"/>
    <lineage>
        <taxon>Eukaryota</taxon>
        <taxon>Fungi</taxon>
        <taxon>Dikarya</taxon>
        <taxon>Basidiomycota</taxon>
        <taxon>Agaricomycotina</taxon>
        <taxon>Agaricomycetes</taxon>
        <taxon>Agaricomycetidae</taxon>
        <taxon>Agaricales</taxon>
        <taxon>Marasmiineae</taxon>
        <taxon>Mycenaceae</taxon>
        <taxon>Mycena</taxon>
    </lineage>
</organism>
<keyword evidence="2" id="KW-1185">Reference proteome</keyword>
<proteinExistence type="predicted"/>
<evidence type="ECO:0000313" key="1">
    <source>
        <dbReference type="EMBL" id="KAJ7038787.1"/>
    </source>
</evidence>
<dbReference type="EMBL" id="JARJCM010000030">
    <property type="protein sequence ID" value="KAJ7038787.1"/>
    <property type="molecule type" value="Genomic_DNA"/>
</dbReference>
<sequence>MFKSTVFISAICLFIVVTAHWTTIVYRAFIAFIALRSESEADVFFNDHNQITEQRRVRKPLA</sequence>
<name>A0AAD6T7J8_9AGAR</name>
<dbReference type="Proteomes" id="UP001218188">
    <property type="component" value="Unassembled WGS sequence"/>
</dbReference>